<accession>A0AAD1ZTH1</accession>
<dbReference type="GO" id="GO:0005829">
    <property type="term" value="C:cytosol"/>
    <property type="evidence" value="ECO:0007669"/>
    <property type="project" value="TreeGrafter"/>
</dbReference>
<dbReference type="GO" id="GO:0004823">
    <property type="term" value="F:leucine-tRNA ligase activity"/>
    <property type="evidence" value="ECO:0007669"/>
    <property type="project" value="UniProtKB-EC"/>
</dbReference>
<comment type="similarity">
    <text evidence="1">Belongs to the class-I aminoacyl-tRNA synthetase family.</text>
</comment>
<keyword evidence="5" id="KW-0067">ATP-binding</keyword>
<evidence type="ECO:0000313" key="10">
    <source>
        <dbReference type="Proteomes" id="UP000834106"/>
    </source>
</evidence>
<reference evidence="9" key="1">
    <citation type="submission" date="2023-05" db="EMBL/GenBank/DDBJ databases">
        <authorList>
            <person name="Huff M."/>
        </authorList>
    </citation>
    <scope>NUCLEOTIDE SEQUENCE</scope>
</reference>
<sequence length="239" mass="26552">MYLKPKGNKWKSTKKLHQERVILRGPNSKKKKTGVFTGCHARNAANGKDIPIWVADYVLVSYGTGAIMAVPAHDTLDHEFALKYCIPICGVGTPDNGNLSYFEKAYTGVGIMINSSSSISGLDINGLSCKEDILARLKRMQGFNVLHPMGWDAFGLPAEQYAIETEKHSKITTMRNINWFCSQVKTIDPVSGKPARRETNTMPQWAGSCWYCNFYKVEVICSRRREGLGGILVKLIGTS</sequence>
<dbReference type="InterPro" id="IPR025709">
    <property type="entry name" value="Leu_tRNA-synth_edit"/>
</dbReference>
<gene>
    <name evidence="9" type="ORF">FPE_LOCUS20327</name>
</gene>
<dbReference type="GO" id="GO:0006429">
    <property type="term" value="P:leucyl-tRNA aminoacylation"/>
    <property type="evidence" value="ECO:0007669"/>
    <property type="project" value="InterPro"/>
</dbReference>
<evidence type="ECO:0000256" key="2">
    <source>
        <dbReference type="ARBA" id="ARBA00013164"/>
    </source>
</evidence>
<feature type="domain" description="Leucyl-tRNA synthetase editing" evidence="8">
    <location>
        <begin position="27"/>
        <end position="124"/>
    </location>
</feature>
<dbReference type="EC" id="6.1.1.4" evidence="2"/>
<evidence type="ECO:0000256" key="4">
    <source>
        <dbReference type="ARBA" id="ARBA00022741"/>
    </source>
</evidence>
<evidence type="ECO:0000313" key="9">
    <source>
        <dbReference type="EMBL" id="CAI9772897.1"/>
    </source>
</evidence>
<dbReference type="Gene3D" id="3.40.50.620">
    <property type="entry name" value="HUPs"/>
    <property type="match status" value="1"/>
</dbReference>
<keyword evidence="3" id="KW-0436">Ligase</keyword>
<dbReference type="GO" id="GO:0005524">
    <property type="term" value="F:ATP binding"/>
    <property type="evidence" value="ECO:0007669"/>
    <property type="project" value="UniProtKB-KW"/>
</dbReference>
<dbReference type="InterPro" id="IPR009008">
    <property type="entry name" value="Val/Leu/Ile-tRNA-synth_edit"/>
</dbReference>
<dbReference type="InterPro" id="IPR014729">
    <property type="entry name" value="Rossmann-like_a/b/a_fold"/>
</dbReference>
<keyword evidence="10" id="KW-1185">Reference proteome</keyword>
<evidence type="ECO:0000256" key="5">
    <source>
        <dbReference type="ARBA" id="ARBA00022840"/>
    </source>
</evidence>
<dbReference type="PANTHER" id="PTHR43740:SF2">
    <property type="entry name" value="LEUCINE--TRNA LIGASE, MITOCHONDRIAL"/>
    <property type="match status" value="1"/>
</dbReference>
<dbReference type="PANTHER" id="PTHR43740">
    <property type="entry name" value="LEUCYL-TRNA SYNTHETASE"/>
    <property type="match status" value="1"/>
</dbReference>
<dbReference type="EMBL" id="OU503047">
    <property type="protein sequence ID" value="CAI9772897.1"/>
    <property type="molecule type" value="Genomic_DNA"/>
</dbReference>
<dbReference type="AlphaFoldDB" id="A0AAD1ZTH1"/>
<dbReference type="SUPFAM" id="SSF52374">
    <property type="entry name" value="Nucleotidylyl transferase"/>
    <property type="match status" value="1"/>
</dbReference>
<keyword evidence="6" id="KW-0648">Protein biosynthesis</keyword>
<evidence type="ECO:0000256" key="6">
    <source>
        <dbReference type="ARBA" id="ARBA00022917"/>
    </source>
</evidence>
<keyword evidence="4" id="KW-0547">Nucleotide-binding</keyword>
<keyword evidence="7" id="KW-0030">Aminoacyl-tRNA synthetase</keyword>
<dbReference type="Pfam" id="PF13603">
    <property type="entry name" value="tRNA-synt_1_2"/>
    <property type="match status" value="1"/>
</dbReference>
<evidence type="ECO:0000256" key="3">
    <source>
        <dbReference type="ARBA" id="ARBA00022598"/>
    </source>
</evidence>
<evidence type="ECO:0000256" key="1">
    <source>
        <dbReference type="ARBA" id="ARBA00005594"/>
    </source>
</evidence>
<evidence type="ECO:0000259" key="8">
    <source>
        <dbReference type="Pfam" id="PF13603"/>
    </source>
</evidence>
<protein>
    <recommendedName>
        <fullName evidence="2">leucine--tRNA ligase</fullName>
        <ecNumber evidence="2">6.1.1.4</ecNumber>
    </recommendedName>
</protein>
<name>A0AAD1ZTH1_9LAMI</name>
<evidence type="ECO:0000256" key="7">
    <source>
        <dbReference type="ARBA" id="ARBA00023146"/>
    </source>
</evidence>
<dbReference type="InterPro" id="IPR002302">
    <property type="entry name" value="Leu-tRNA-ligase"/>
</dbReference>
<proteinExistence type="inferred from homology"/>
<dbReference type="Gene3D" id="3.90.740.10">
    <property type="entry name" value="Valyl/Leucyl/Isoleucyl-tRNA synthetase, editing domain"/>
    <property type="match status" value="1"/>
</dbReference>
<organism evidence="9 10">
    <name type="scientific">Fraxinus pennsylvanica</name>
    <dbReference type="NCBI Taxonomy" id="56036"/>
    <lineage>
        <taxon>Eukaryota</taxon>
        <taxon>Viridiplantae</taxon>
        <taxon>Streptophyta</taxon>
        <taxon>Embryophyta</taxon>
        <taxon>Tracheophyta</taxon>
        <taxon>Spermatophyta</taxon>
        <taxon>Magnoliopsida</taxon>
        <taxon>eudicotyledons</taxon>
        <taxon>Gunneridae</taxon>
        <taxon>Pentapetalae</taxon>
        <taxon>asterids</taxon>
        <taxon>lamiids</taxon>
        <taxon>Lamiales</taxon>
        <taxon>Oleaceae</taxon>
        <taxon>Oleeae</taxon>
        <taxon>Fraxinus</taxon>
    </lineage>
</organism>
<dbReference type="Proteomes" id="UP000834106">
    <property type="component" value="Chromosome 12"/>
</dbReference>
<dbReference type="GO" id="GO:0002161">
    <property type="term" value="F:aminoacyl-tRNA deacylase activity"/>
    <property type="evidence" value="ECO:0007669"/>
    <property type="project" value="InterPro"/>
</dbReference>
<dbReference type="SUPFAM" id="SSF50677">
    <property type="entry name" value="ValRS/IleRS/LeuRS editing domain"/>
    <property type="match status" value="1"/>
</dbReference>